<dbReference type="PROSITE" id="PS51257">
    <property type="entry name" value="PROKAR_LIPOPROTEIN"/>
    <property type="match status" value="1"/>
</dbReference>
<protein>
    <submittedName>
        <fullName evidence="4">P pilus assembly/Cpx signaling pathway, periplasmic inhibitor/zinc-resistance associated protein</fullName>
    </submittedName>
</protein>
<evidence type="ECO:0000313" key="5">
    <source>
        <dbReference type="Proteomes" id="UP000003959"/>
    </source>
</evidence>
<feature type="region of interest" description="Disordered" evidence="2">
    <location>
        <begin position="27"/>
        <end position="46"/>
    </location>
</feature>
<dbReference type="InterPro" id="IPR025961">
    <property type="entry name" value="Metal_resist"/>
</dbReference>
<gene>
    <name evidence="4" type="ORF">LYNGBM3L_11430</name>
</gene>
<dbReference type="AlphaFoldDB" id="F4XKF7"/>
<organism evidence="4 5">
    <name type="scientific">Moorena producens 3L</name>
    <dbReference type="NCBI Taxonomy" id="489825"/>
    <lineage>
        <taxon>Bacteria</taxon>
        <taxon>Bacillati</taxon>
        <taxon>Cyanobacteriota</taxon>
        <taxon>Cyanophyceae</taxon>
        <taxon>Coleofasciculales</taxon>
        <taxon>Coleofasciculaceae</taxon>
        <taxon>Moorena</taxon>
    </lineage>
</organism>
<proteinExistence type="predicted"/>
<feature type="coiled-coil region" evidence="1">
    <location>
        <begin position="61"/>
        <end position="88"/>
    </location>
</feature>
<dbReference type="eggNOG" id="COG3678">
    <property type="taxonomic scope" value="Bacteria"/>
</dbReference>
<feature type="compositionally biased region" description="Polar residues" evidence="2">
    <location>
        <begin position="27"/>
        <end position="42"/>
    </location>
</feature>
<evidence type="ECO:0000256" key="3">
    <source>
        <dbReference type="SAM" id="SignalP"/>
    </source>
</evidence>
<dbReference type="Pfam" id="PF13801">
    <property type="entry name" value="Metal_resist"/>
    <property type="match status" value="1"/>
</dbReference>
<reference evidence="5" key="1">
    <citation type="journal article" date="2011" name="Proc. Natl. Acad. Sci. U.S.A.">
        <title>Genomic insights into the physiology and ecology of the marine filamentous cyanobacterium Lyngbya majuscula.</title>
        <authorList>
            <person name="Jones A.C."/>
            <person name="Monroe E.A."/>
            <person name="Podell S."/>
            <person name="Hess W.R."/>
            <person name="Klages S."/>
            <person name="Esquenazi E."/>
            <person name="Niessen S."/>
            <person name="Hoover H."/>
            <person name="Rothmann M."/>
            <person name="Lasken R.S."/>
            <person name="Yates J.R.III."/>
            <person name="Reinhardt R."/>
            <person name="Kube M."/>
            <person name="Burkart M.D."/>
            <person name="Allen E.E."/>
            <person name="Dorrestein P.C."/>
            <person name="Gerwick W.H."/>
            <person name="Gerwick L."/>
        </authorList>
    </citation>
    <scope>NUCLEOTIDE SEQUENCE [LARGE SCALE GENOMIC DNA]</scope>
    <source>
        <strain evidence="5">3L</strain>
    </source>
</reference>
<dbReference type="OrthoDB" id="531812at2"/>
<feature type="signal peptide" evidence="3">
    <location>
        <begin position="1"/>
        <end position="23"/>
    </location>
</feature>
<dbReference type="RefSeq" id="WP_008179488.1">
    <property type="nucleotide sequence ID" value="NZ_GL890825.1"/>
</dbReference>
<feature type="chain" id="PRO_5003319597" evidence="3">
    <location>
        <begin position="24"/>
        <end position="154"/>
    </location>
</feature>
<keyword evidence="5" id="KW-1185">Reference proteome</keyword>
<name>F4XKF7_9CYAN</name>
<evidence type="ECO:0000313" key="4">
    <source>
        <dbReference type="EMBL" id="EGJ35116.1"/>
    </source>
</evidence>
<dbReference type="HOGENOM" id="CLU_123310_1_0_3"/>
<keyword evidence="1" id="KW-0175">Coiled coil</keyword>
<dbReference type="Gene3D" id="1.20.120.1490">
    <property type="match status" value="1"/>
</dbReference>
<accession>F4XKF7</accession>
<dbReference type="Proteomes" id="UP000003959">
    <property type="component" value="Unassembled WGS sequence"/>
</dbReference>
<dbReference type="CDD" id="cd09916">
    <property type="entry name" value="CpxP_like"/>
    <property type="match status" value="1"/>
</dbReference>
<dbReference type="InterPro" id="IPR012899">
    <property type="entry name" value="LTXXQ"/>
</dbReference>
<dbReference type="GO" id="GO:0042597">
    <property type="term" value="C:periplasmic space"/>
    <property type="evidence" value="ECO:0007669"/>
    <property type="project" value="InterPro"/>
</dbReference>
<keyword evidence="3" id="KW-0732">Signal</keyword>
<evidence type="ECO:0000256" key="1">
    <source>
        <dbReference type="SAM" id="Coils"/>
    </source>
</evidence>
<evidence type="ECO:0000256" key="2">
    <source>
        <dbReference type="SAM" id="MobiDB-lite"/>
    </source>
</evidence>
<dbReference type="EMBL" id="GL890825">
    <property type="protein sequence ID" value="EGJ35116.1"/>
    <property type="molecule type" value="Genomic_DNA"/>
</dbReference>
<sequence length="154" mass="17792">MLLRPGYILSILMVTLTGCTAVANSNPVTSQLIPSPEGQQHPKSSRHSRLMRQLNLNQVQRQQLKAIKLEYEESIIDLRQQVSQAKHKLGELMVGTADTQTIRTQYQQVQILNQQLGELHLESMLQMREVMTPEQRIEFAQFMRQRRNQNPLSD</sequence>